<organism evidence="3">
    <name type="scientific">Candidatus Kentrum sp. FM</name>
    <dbReference type="NCBI Taxonomy" id="2126340"/>
    <lineage>
        <taxon>Bacteria</taxon>
        <taxon>Pseudomonadati</taxon>
        <taxon>Pseudomonadota</taxon>
        <taxon>Gammaproteobacteria</taxon>
        <taxon>Candidatus Kentrum</taxon>
    </lineage>
</organism>
<proteinExistence type="predicted"/>
<dbReference type="EMBL" id="CAADFA010000549">
    <property type="protein sequence ID" value="VFJ70244.1"/>
    <property type="molecule type" value="Genomic_DNA"/>
</dbReference>
<dbReference type="PANTHER" id="PTHR37211:SF1">
    <property type="entry name" value="EXPRESSED PROTEIN"/>
    <property type="match status" value="1"/>
</dbReference>
<dbReference type="SUPFAM" id="SSF53335">
    <property type="entry name" value="S-adenosyl-L-methionine-dependent methyltransferases"/>
    <property type="match status" value="1"/>
</dbReference>
<dbReference type="Gene3D" id="2.20.25.110">
    <property type="entry name" value="S-adenosyl-L-methionine-dependent methyltransferases"/>
    <property type="match status" value="1"/>
</dbReference>
<reference evidence="3" key="1">
    <citation type="submission" date="2019-02" db="EMBL/GenBank/DDBJ databases">
        <authorList>
            <person name="Gruber-Vodicka R. H."/>
            <person name="Seah K. B. B."/>
        </authorList>
    </citation>
    <scope>NUCLEOTIDE SEQUENCE</scope>
    <source>
        <strain evidence="2">BECK_BZ163</strain>
        <strain evidence="3">BECK_BZ164</strain>
        <strain evidence="1">BECK_BZ165</strain>
    </source>
</reference>
<gene>
    <name evidence="2" type="ORF">BECKFM1743A_GA0114220_105612</name>
    <name evidence="3" type="ORF">BECKFM1743B_GA0114221_105562</name>
    <name evidence="1" type="ORF">BECKFM1743C_GA0114222_105492</name>
</gene>
<evidence type="ECO:0000313" key="3">
    <source>
        <dbReference type="EMBL" id="VFK18567.1"/>
    </source>
</evidence>
<sequence>MKKDTFHPGPRAADKSPRLRTAYLQCPGPADVLPGGGGDRPKPMSEIHDRHDLYQQAVQSVEAEIDFVDETYKTLRGRYANSLREDFCGTANTACEWVRRRETNHAVGVDIDPEVQDWGRKHNLAKLPPDVRQRIWLQTANVRMVRTAPMDVIIAMNFSYWLFTDRKTLGEYFRHVRDGLSGDGVFFLDAYGGYDCCKVIQDHQECDGFTYIWDQAAFNPINSEMTCFIHFEFPDGSRLDSAFRYDWRLWTLPEIREILDESGFRRTTVYWQGTDEGTGEGDGVFAPQTRGDPDPAWIAYIAAER</sequence>
<dbReference type="AlphaFoldDB" id="A0A450WNE6"/>
<evidence type="ECO:0000313" key="2">
    <source>
        <dbReference type="EMBL" id="VFJ70790.1"/>
    </source>
</evidence>
<accession>A0A450WNE6</accession>
<dbReference type="Gene3D" id="3.40.50.150">
    <property type="entry name" value="Vaccinia Virus protein VP39"/>
    <property type="match status" value="1"/>
</dbReference>
<evidence type="ECO:0000313" key="1">
    <source>
        <dbReference type="EMBL" id="VFJ70244.1"/>
    </source>
</evidence>
<dbReference type="PANTHER" id="PTHR37211">
    <property type="entry name" value="EXPRESSED PROTEIN"/>
    <property type="match status" value="1"/>
</dbReference>
<dbReference type="CDD" id="cd02440">
    <property type="entry name" value="AdoMet_MTases"/>
    <property type="match status" value="1"/>
</dbReference>
<dbReference type="EMBL" id="CAADFL010000556">
    <property type="protein sequence ID" value="VFK18567.1"/>
    <property type="molecule type" value="Genomic_DNA"/>
</dbReference>
<protein>
    <recommendedName>
        <fullName evidence="4">Methyltransferase domain-containing protein</fullName>
    </recommendedName>
</protein>
<dbReference type="EMBL" id="CAADEZ010000561">
    <property type="protein sequence ID" value="VFJ70790.1"/>
    <property type="molecule type" value="Genomic_DNA"/>
</dbReference>
<name>A0A450WNE6_9GAMM</name>
<evidence type="ECO:0008006" key="4">
    <source>
        <dbReference type="Google" id="ProtNLM"/>
    </source>
</evidence>
<dbReference type="InterPro" id="IPR029063">
    <property type="entry name" value="SAM-dependent_MTases_sf"/>
</dbReference>